<feature type="transmembrane region" description="Helical" evidence="3">
    <location>
        <begin position="68"/>
        <end position="86"/>
    </location>
</feature>
<feature type="transmembrane region" description="Helical" evidence="3">
    <location>
        <begin position="98"/>
        <end position="120"/>
    </location>
</feature>
<feature type="region of interest" description="Disordered" evidence="2">
    <location>
        <begin position="1"/>
        <end position="26"/>
    </location>
</feature>
<dbReference type="Gene3D" id="2.60.40.1240">
    <property type="match status" value="1"/>
</dbReference>
<evidence type="ECO:0000256" key="1">
    <source>
        <dbReference type="ARBA" id="ARBA00022729"/>
    </source>
</evidence>
<name>A0A7T0PBA2_9CORY</name>
<keyword evidence="6" id="KW-1185">Reference proteome</keyword>
<evidence type="ECO:0000313" key="5">
    <source>
        <dbReference type="EMBL" id="QPK79215.1"/>
    </source>
</evidence>
<keyword evidence="3" id="KW-0812">Transmembrane</keyword>
<protein>
    <submittedName>
        <fullName evidence="5">DUF2232 domain-containing protein</fullName>
    </submittedName>
</protein>
<proteinExistence type="predicted"/>
<evidence type="ECO:0000259" key="4">
    <source>
        <dbReference type="Pfam" id="PF11611"/>
    </source>
</evidence>
<reference evidence="5 6" key="1">
    <citation type="submission" date="2020-11" db="EMBL/GenBank/DDBJ databases">
        <title>Corynebacterium sp. ZJ-599.</title>
        <authorList>
            <person name="Zhou J."/>
        </authorList>
    </citation>
    <scope>NUCLEOTIDE SEQUENCE [LARGE SCALE GENOMIC DNA]</scope>
    <source>
        <strain evidence="5 6">ZJ-599</strain>
    </source>
</reference>
<dbReference type="InterPro" id="IPR029050">
    <property type="entry name" value="Immunoprotect_excell_Ig-like"/>
</dbReference>
<dbReference type="KEGG" id="cliz:G7Y31_00290"/>
<dbReference type="AlphaFoldDB" id="A0A7T0PBA2"/>
<accession>A0A7T0PBA2</accession>
<feature type="domain" description="DUF4352" evidence="4">
    <location>
        <begin position="169"/>
        <end position="295"/>
    </location>
</feature>
<keyword evidence="3" id="KW-0472">Membrane</keyword>
<dbReference type="RefSeq" id="WP_165010379.1">
    <property type="nucleotide sequence ID" value="NZ_CP064954.1"/>
</dbReference>
<gene>
    <name evidence="5" type="ORF">G7Y31_00290</name>
</gene>
<evidence type="ECO:0000256" key="2">
    <source>
        <dbReference type="SAM" id="MobiDB-lite"/>
    </source>
</evidence>
<organism evidence="5 6">
    <name type="scientific">Corynebacterium lizhenjunii</name>
    <dbReference type="NCBI Taxonomy" id="2709394"/>
    <lineage>
        <taxon>Bacteria</taxon>
        <taxon>Bacillati</taxon>
        <taxon>Actinomycetota</taxon>
        <taxon>Actinomycetes</taxon>
        <taxon>Mycobacteriales</taxon>
        <taxon>Corynebacteriaceae</taxon>
        <taxon>Corynebacterium</taxon>
    </lineage>
</organism>
<dbReference type="Pfam" id="PF11611">
    <property type="entry name" value="DUF4352"/>
    <property type="match status" value="1"/>
</dbReference>
<dbReference type="InterPro" id="IPR029051">
    <property type="entry name" value="DUF4352"/>
</dbReference>
<feature type="transmembrane region" description="Helical" evidence="3">
    <location>
        <begin position="45"/>
        <end position="62"/>
    </location>
</feature>
<dbReference type="EMBL" id="CP064954">
    <property type="protein sequence ID" value="QPK79215.1"/>
    <property type="molecule type" value="Genomic_DNA"/>
</dbReference>
<feature type="region of interest" description="Disordered" evidence="2">
    <location>
        <begin position="130"/>
        <end position="170"/>
    </location>
</feature>
<keyword evidence="1" id="KW-0732">Signal</keyword>
<keyword evidence="3" id="KW-1133">Transmembrane helix</keyword>
<evidence type="ECO:0000256" key="3">
    <source>
        <dbReference type="SAM" id="Phobius"/>
    </source>
</evidence>
<sequence length="303" mass="30436">MSNSFPPGSQGPADHVSATSGASSTPGVPAAPVVVADAKKPKNTIGTIALVSAILGLILSCVKGALLLGWLLLPIGFILGIVGACLKGKPKGRAITAIIVSIVGTIIAACVFVFVIGSAIDEAFNEETSASAPGAAKNAESTSGGQDSAKGTGDGSAEFGTTRENPLPVGSTVETADWAVTINSVDLDAAEAILAHNEFNDAPAEGEAYVMVNATITYKGDNPDGEVPSGTIQFVTAEGVTVSSSDRPLVEPEQLDSLVELYNGGSITGNIAFAVPAASAGEGTLVVRPSLFATKRFVAVQPS</sequence>
<evidence type="ECO:0000313" key="6">
    <source>
        <dbReference type="Proteomes" id="UP000594681"/>
    </source>
</evidence>
<dbReference type="Proteomes" id="UP000594681">
    <property type="component" value="Chromosome"/>
</dbReference>